<comment type="caution">
    <text evidence="1">The sequence shown here is derived from an EMBL/GenBank/DDBJ whole genome shotgun (WGS) entry which is preliminary data.</text>
</comment>
<dbReference type="Proteomes" id="UP000187283">
    <property type="component" value="Unassembled WGS sequence"/>
</dbReference>
<reference evidence="1 2" key="1">
    <citation type="submission" date="2017-01" db="EMBL/GenBank/DDBJ databases">
        <authorList>
            <person name="Mah S.A."/>
            <person name="Swanson W.J."/>
            <person name="Moy G.W."/>
            <person name="Vacquier V.D."/>
        </authorList>
    </citation>
    <scope>NUCLEOTIDE SEQUENCE [LARGE SCALE GENOMIC DNA]</scope>
    <source>
        <strain evidence="1 2">GSMNP</strain>
    </source>
</reference>
<dbReference type="STRING" id="133412.A0A1R1XU06"/>
<proteinExistence type="predicted"/>
<evidence type="ECO:0000313" key="2">
    <source>
        <dbReference type="Proteomes" id="UP000187283"/>
    </source>
</evidence>
<dbReference type="AlphaFoldDB" id="A0A1R1XU06"/>
<evidence type="ECO:0000313" key="1">
    <source>
        <dbReference type="EMBL" id="OMJ18095.1"/>
    </source>
</evidence>
<gene>
    <name evidence="1" type="ORF">AYI70_g5559</name>
</gene>
<sequence>MLANIHLRLPQAKCHRENDERKKKVTKKYIYFIIVRSKVKRNGTPIENFSVIHIHSENKICPDETYKAYKKRIAETRCIKPHHLPQGNTISYLIRGFKDHSNIIEAQLISKQNNKLMSLLPLPPNFKIPKTRSLGFTRITSSGAK</sequence>
<name>A0A1R1XU06_9FUNG</name>
<keyword evidence="2" id="KW-1185">Reference proteome</keyword>
<dbReference type="EMBL" id="LSSN01001843">
    <property type="protein sequence ID" value="OMJ18095.1"/>
    <property type="molecule type" value="Genomic_DNA"/>
</dbReference>
<accession>A0A1R1XU06</accession>
<dbReference type="OrthoDB" id="2400069at2759"/>
<organism evidence="1 2">
    <name type="scientific">Smittium culicis</name>
    <dbReference type="NCBI Taxonomy" id="133412"/>
    <lineage>
        <taxon>Eukaryota</taxon>
        <taxon>Fungi</taxon>
        <taxon>Fungi incertae sedis</taxon>
        <taxon>Zoopagomycota</taxon>
        <taxon>Kickxellomycotina</taxon>
        <taxon>Harpellomycetes</taxon>
        <taxon>Harpellales</taxon>
        <taxon>Legeriomycetaceae</taxon>
        <taxon>Smittium</taxon>
    </lineage>
</organism>
<protein>
    <submittedName>
        <fullName evidence="1">Uncharacterized protein</fullName>
    </submittedName>
</protein>